<protein>
    <submittedName>
        <fullName evidence="2">Membrane protein</fullName>
    </submittedName>
</protein>
<name>M2AGW8_9BACT</name>
<keyword evidence="3" id="KW-1185">Reference proteome</keyword>
<evidence type="ECO:0000313" key="3">
    <source>
        <dbReference type="Proteomes" id="UP000011529"/>
    </source>
</evidence>
<gene>
    <name evidence="2" type="ORF">RE6C_02740</name>
</gene>
<feature type="transmembrane region" description="Helical" evidence="1">
    <location>
        <begin position="6"/>
        <end position="34"/>
    </location>
</feature>
<dbReference type="AlphaFoldDB" id="M2AGW8"/>
<dbReference type="Proteomes" id="UP000011529">
    <property type="component" value="Unassembled WGS sequence"/>
</dbReference>
<feature type="transmembrane region" description="Helical" evidence="1">
    <location>
        <begin position="46"/>
        <end position="66"/>
    </location>
</feature>
<keyword evidence="1" id="KW-0472">Membrane</keyword>
<evidence type="ECO:0000313" key="2">
    <source>
        <dbReference type="EMBL" id="EMB16375.1"/>
    </source>
</evidence>
<comment type="caution">
    <text evidence="2">The sequence shown here is derived from an EMBL/GenBank/DDBJ whole genome shotgun (WGS) entry which is preliminary data.</text>
</comment>
<dbReference type="EMBL" id="ANMO01000120">
    <property type="protein sequence ID" value="EMB16375.1"/>
    <property type="molecule type" value="Genomic_DNA"/>
</dbReference>
<evidence type="ECO:0000256" key="1">
    <source>
        <dbReference type="SAM" id="Phobius"/>
    </source>
</evidence>
<reference evidence="2" key="2">
    <citation type="journal article" date="2013" name="Mar. Genomics">
        <title>Expression of sulfatases in Rhodopirellula baltica and the diversity of sulfatases in the genus Rhodopirellula.</title>
        <authorList>
            <person name="Wegner C.E."/>
            <person name="Richter-Heitmann T."/>
            <person name="Klindworth A."/>
            <person name="Klockow C."/>
            <person name="Richter M."/>
            <person name="Achstetter T."/>
            <person name="Glockner F.O."/>
            <person name="Harder J."/>
        </authorList>
    </citation>
    <scope>NUCLEOTIDE SEQUENCE [LARGE SCALE GENOMIC DNA]</scope>
    <source>
        <strain evidence="2">6C</strain>
    </source>
</reference>
<dbReference type="PATRIC" id="fig|1263867.3.peg.2927"/>
<accession>M2AGW8</accession>
<reference evidence="2" key="1">
    <citation type="submission" date="2012-11" db="EMBL/GenBank/DDBJ databases">
        <title>Permanent draft genomes of Rhodopirellula europaea strain SH398 and 6C.</title>
        <authorList>
            <person name="Richter M."/>
            <person name="Richter-Heitmann T."/>
            <person name="Frank C."/>
            <person name="Harder J."/>
            <person name="Glockner F.O."/>
        </authorList>
    </citation>
    <scope>NUCLEOTIDE SEQUENCE</scope>
    <source>
        <strain evidence="2">6C</strain>
    </source>
</reference>
<sequence>MDNPSTFGVWLAITGFVVFIISAVMIFAGIVLHYMSAKTRSSGAMIASRGGLGMLVFLALMVAFTVSFQTHKLGLSPLVQALLDILAVAVGVLAVFFSPGGWIFRDANVEKRDSTEDPDPHR</sequence>
<proteinExistence type="predicted"/>
<feature type="transmembrane region" description="Helical" evidence="1">
    <location>
        <begin position="78"/>
        <end position="104"/>
    </location>
</feature>
<organism evidence="2 3">
    <name type="scientific">Rhodopirellula europaea 6C</name>
    <dbReference type="NCBI Taxonomy" id="1263867"/>
    <lineage>
        <taxon>Bacteria</taxon>
        <taxon>Pseudomonadati</taxon>
        <taxon>Planctomycetota</taxon>
        <taxon>Planctomycetia</taxon>
        <taxon>Pirellulales</taxon>
        <taxon>Pirellulaceae</taxon>
        <taxon>Rhodopirellula</taxon>
    </lineage>
</organism>
<keyword evidence="1" id="KW-1133">Transmembrane helix</keyword>
<keyword evidence="1" id="KW-0812">Transmembrane</keyword>